<dbReference type="RefSeq" id="WP_159457343.1">
    <property type="nucleotide sequence ID" value="NZ_FZOM01000002.1"/>
</dbReference>
<evidence type="ECO:0008006" key="3">
    <source>
        <dbReference type="Google" id="ProtNLM"/>
    </source>
</evidence>
<sequence>MPVPGTTKASPGGNLGAATLELDSTDLAAIEAALRQIESVGEHHPAHLQQRVGR</sequence>
<keyword evidence="2" id="KW-1185">Reference proteome</keyword>
<reference evidence="1 2" key="1">
    <citation type="submission" date="2020-11" db="EMBL/GenBank/DDBJ databases">
        <title>Enhanced detection system for hospital associated transmission using whole genome sequencing surveillance.</title>
        <authorList>
            <person name="Harrison L.H."/>
            <person name="Van Tyne D."/>
            <person name="Marsh J.W."/>
            <person name="Griffith M.P."/>
            <person name="Snyder D.J."/>
            <person name="Cooper V.S."/>
            <person name="Mustapha M."/>
        </authorList>
    </citation>
    <scope>NUCLEOTIDE SEQUENCE [LARGE SCALE GENOMIC DNA]</scope>
    <source>
        <strain evidence="1 2">PSA00705</strain>
    </source>
</reference>
<proteinExistence type="predicted"/>
<protein>
    <recommendedName>
        <fullName evidence="3">Aldo/keto reductase</fullName>
    </recommendedName>
</protein>
<name>A0ABS0KQB9_PSENT</name>
<accession>A0ABS0KQB9</accession>
<gene>
    <name evidence="1" type="ORF">I5I61_22080</name>
</gene>
<evidence type="ECO:0000313" key="2">
    <source>
        <dbReference type="Proteomes" id="UP000608450"/>
    </source>
</evidence>
<comment type="caution">
    <text evidence="1">The sequence shown here is derived from an EMBL/GenBank/DDBJ whole genome shotgun (WGS) entry which is preliminary data.</text>
</comment>
<dbReference type="EMBL" id="JADTFC010000065">
    <property type="protein sequence ID" value="MBG6290154.1"/>
    <property type="molecule type" value="Genomic_DNA"/>
</dbReference>
<evidence type="ECO:0000313" key="1">
    <source>
        <dbReference type="EMBL" id="MBG6290154.1"/>
    </source>
</evidence>
<dbReference type="Proteomes" id="UP000608450">
    <property type="component" value="Unassembled WGS sequence"/>
</dbReference>
<organism evidence="1 2">
    <name type="scientific">Pseudomonas nitroreducens</name>
    <dbReference type="NCBI Taxonomy" id="46680"/>
    <lineage>
        <taxon>Bacteria</taxon>
        <taxon>Pseudomonadati</taxon>
        <taxon>Pseudomonadota</taxon>
        <taxon>Gammaproteobacteria</taxon>
        <taxon>Pseudomonadales</taxon>
        <taxon>Pseudomonadaceae</taxon>
        <taxon>Pseudomonas</taxon>
    </lineage>
</organism>